<proteinExistence type="predicted"/>
<dbReference type="EMBL" id="CAJNIZ010044018">
    <property type="protein sequence ID" value="CAE7675593.1"/>
    <property type="molecule type" value="Genomic_DNA"/>
</dbReference>
<organism evidence="1 2">
    <name type="scientific">Symbiodinium pilosum</name>
    <name type="common">Dinoflagellate</name>
    <dbReference type="NCBI Taxonomy" id="2952"/>
    <lineage>
        <taxon>Eukaryota</taxon>
        <taxon>Sar</taxon>
        <taxon>Alveolata</taxon>
        <taxon>Dinophyceae</taxon>
        <taxon>Suessiales</taxon>
        <taxon>Symbiodiniaceae</taxon>
        <taxon>Symbiodinium</taxon>
    </lineage>
</organism>
<protein>
    <submittedName>
        <fullName evidence="1">Uncharacterized protein</fullName>
    </submittedName>
</protein>
<accession>A0A812WI14</accession>
<feature type="non-terminal residue" evidence="1">
    <location>
        <position position="272"/>
    </location>
</feature>
<reference evidence="1" key="1">
    <citation type="submission" date="2021-02" db="EMBL/GenBank/DDBJ databases">
        <authorList>
            <person name="Dougan E. K."/>
            <person name="Rhodes N."/>
            <person name="Thang M."/>
            <person name="Chan C."/>
        </authorList>
    </citation>
    <scope>NUCLEOTIDE SEQUENCE</scope>
</reference>
<evidence type="ECO:0000313" key="1">
    <source>
        <dbReference type="EMBL" id="CAE7675593.1"/>
    </source>
</evidence>
<sequence>MSPAAPKPQPLRQVIDSISDRLWSKEAGDQPIPFILGGSYAAAREAYKRSGGKMTLAYNDIDIWYKSVDDEDEGREGILKVTYEKNVFPDRPDIELNVIRMGRLNLRGLIDDFDMNNVQVGYKVVPKIKGRKLVAEVAETYLAPAFHKFLLSSTLEIVDPTNKKTGAASLIRLLYKAQQLGLPYNLPPEKELLQAFSDRAFAPEKVHQKLQQLTGRFREEIFSRFNVVLDVCHNWSDCPYEGKQMYRLICKDTGFAGRHTLAQIRARDRQDA</sequence>
<dbReference type="AlphaFoldDB" id="A0A812WI14"/>
<keyword evidence="2" id="KW-1185">Reference proteome</keyword>
<dbReference type="OrthoDB" id="10315135at2759"/>
<comment type="caution">
    <text evidence="1">The sequence shown here is derived from an EMBL/GenBank/DDBJ whole genome shotgun (WGS) entry which is preliminary data.</text>
</comment>
<name>A0A812WI14_SYMPI</name>
<gene>
    <name evidence="1" type="ORF">SPIL2461_LOCUS18719</name>
</gene>
<dbReference type="Proteomes" id="UP000649617">
    <property type="component" value="Unassembled WGS sequence"/>
</dbReference>
<evidence type="ECO:0000313" key="2">
    <source>
        <dbReference type="Proteomes" id="UP000649617"/>
    </source>
</evidence>